<dbReference type="EMBL" id="GAIX01000883">
    <property type="protein sequence ID" value="JAA91677.1"/>
    <property type="molecule type" value="Transcribed_RNA"/>
</dbReference>
<reference evidence="1" key="2">
    <citation type="submission" date="2013-05" db="EMBL/GenBank/DDBJ databases">
        <authorList>
            <person name="Carter J.-M."/>
            <person name="Baker S.C."/>
            <person name="Pink R."/>
            <person name="Carter D.R.F."/>
            <person name="Collins A."/>
            <person name="Tomlin J."/>
            <person name="Gibbs M."/>
            <person name="Breuker C.J."/>
        </authorList>
    </citation>
    <scope>NUCLEOTIDE SEQUENCE</scope>
    <source>
        <tissue evidence="1">Ovary</tissue>
    </source>
</reference>
<name>S4PZV4_9NEOP</name>
<organism evidence="1">
    <name type="scientific">Pararge aegeria</name>
    <name type="common">speckled wood butterfly</name>
    <dbReference type="NCBI Taxonomy" id="116150"/>
    <lineage>
        <taxon>Eukaryota</taxon>
        <taxon>Metazoa</taxon>
        <taxon>Ecdysozoa</taxon>
        <taxon>Arthropoda</taxon>
        <taxon>Hexapoda</taxon>
        <taxon>Insecta</taxon>
        <taxon>Pterygota</taxon>
        <taxon>Neoptera</taxon>
        <taxon>Endopterygota</taxon>
        <taxon>Lepidoptera</taxon>
        <taxon>Glossata</taxon>
        <taxon>Ditrysia</taxon>
        <taxon>Papilionoidea</taxon>
        <taxon>Nymphalidae</taxon>
        <taxon>Satyrinae</taxon>
        <taxon>Satyrini</taxon>
        <taxon>Parargina</taxon>
        <taxon>Pararge</taxon>
    </lineage>
</organism>
<evidence type="ECO:0000313" key="1">
    <source>
        <dbReference type="EMBL" id="JAA91677.1"/>
    </source>
</evidence>
<proteinExistence type="predicted"/>
<reference evidence="1" key="1">
    <citation type="journal article" date="2013" name="BMC Genomics">
        <title>Unscrambling butterfly oogenesis.</title>
        <authorList>
            <person name="Carter J.M."/>
            <person name="Baker S.C."/>
            <person name="Pink R."/>
            <person name="Carter D.R."/>
            <person name="Collins A."/>
            <person name="Tomlin J."/>
            <person name="Gibbs M."/>
            <person name="Breuker C.J."/>
        </authorList>
    </citation>
    <scope>NUCLEOTIDE SEQUENCE</scope>
    <source>
        <tissue evidence="1">Ovary</tissue>
    </source>
</reference>
<protein>
    <submittedName>
        <fullName evidence="1">Uncharacterized protein</fullName>
    </submittedName>
</protein>
<accession>S4PZV4</accession>
<dbReference type="AlphaFoldDB" id="S4PZV4"/>
<sequence length="80" mass="8896">MKNLAIAEYPSECIFSSSCFNLPIFSAQTKTKISLKRASPSLLYFLSREALKSVLKNLIFKIAPMLFLCLPMAMCSSLAL</sequence>